<feature type="domain" description="N-acetyltransferase" evidence="3">
    <location>
        <begin position="4"/>
        <end position="148"/>
    </location>
</feature>
<dbReference type="Pfam" id="PF00583">
    <property type="entry name" value="Acetyltransf_1"/>
    <property type="match status" value="1"/>
</dbReference>
<keyword evidence="1 4" id="KW-0808">Transferase</keyword>
<reference evidence="4 5" key="1">
    <citation type="submission" date="2017-06" db="EMBL/GenBank/DDBJ databases">
        <authorList>
            <person name="Kim H.J."/>
            <person name="Triplett B.A."/>
        </authorList>
    </citation>
    <scope>NUCLEOTIDE SEQUENCE [LARGE SCALE GENOMIC DNA]</scope>
    <source>
        <strain evidence="4 5">DSM 29339</strain>
    </source>
</reference>
<evidence type="ECO:0000256" key="2">
    <source>
        <dbReference type="ARBA" id="ARBA00023315"/>
    </source>
</evidence>
<dbReference type="PROSITE" id="PS51186">
    <property type="entry name" value="GNAT"/>
    <property type="match status" value="1"/>
</dbReference>
<protein>
    <submittedName>
        <fullName evidence="4">Acetyltransferase (GNAT) domain-containing protein</fullName>
    </submittedName>
</protein>
<dbReference type="SUPFAM" id="SSF55729">
    <property type="entry name" value="Acyl-CoA N-acyltransferases (Nat)"/>
    <property type="match status" value="1"/>
</dbReference>
<evidence type="ECO:0000256" key="1">
    <source>
        <dbReference type="ARBA" id="ARBA00022679"/>
    </source>
</evidence>
<accession>A0A239H8Z7</accession>
<dbReference type="InterPro" id="IPR050832">
    <property type="entry name" value="Bact_Acetyltransf"/>
</dbReference>
<name>A0A239H8Z7_9RHOB</name>
<dbReference type="EMBL" id="FZOY01000003">
    <property type="protein sequence ID" value="SNS77518.1"/>
    <property type="molecule type" value="Genomic_DNA"/>
</dbReference>
<evidence type="ECO:0000313" key="4">
    <source>
        <dbReference type="EMBL" id="SNS77518.1"/>
    </source>
</evidence>
<dbReference type="CDD" id="cd04301">
    <property type="entry name" value="NAT_SF"/>
    <property type="match status" value="1"/>
</dbReference>
<sequence length="148" mass="15897">MDTPEIRQARAEDAPAFTSVIRAAYGPWIDRLEGLPDVDAGVADEIAHHPVWVAEQPGTGRIVGGLVLHLEPGVARIANLAVHPDCGGQGIGRALMAAAEDHARAAGYGQMTLASHRDMTPTLRFYRNSGWAETGREGFRVFMVKDLG</sequence>
<proteinExistence type="predicted"/>
<dbReference type="GO" id="GO:0016747">
    <property type="term" value="F:acyltransferase activity, transferring groups other than amino-acyl groups"/>
    <property type="evidence" value="ECO:0007669"/>
    <property type="project" value="InterPro"/>
</dbReference>
<dbReference type="InterPro" id="IPR016181">
    <property type="entry name" value="Acyl_CoA_acyltransferase"/>
</dbReference>
<gene>
    <name evidence="4" type="ORF">SAMN05421757_103285</name>
</gene>
<evidence type="ECO:0000313" key="5">
    <source>
        <dbReference type="Proteomes" id="UP000198426"/>
    </source>
</evidence>
<keyword evidence="2" id="KW-0012">Acyltransferase</keyword>
<dbReference type="Gene3D" id="3.40.630.30">
    <property type="match status" value="1"/>
</dbReference>
<dbReference type="AlphaFoldDB" id="A0A239H8Z7"/>
<keyword evidence="5" id="KW-1185">Reference proteome</keyword>
<dbReference type="InterPro" id="IPR000182">
    <property type="entry name" value="GNAT_dom"/>
</dbReference>
<evidence type="ECO:0000259" key="3">
    <source>
        <dbReference type="PROSITE" id="PS51186"/>
    </source>
</evidence>
<dbReference type="Proteomes" id="UP000198426">
    <property type="component" value="Unassembled WGS sequence"/>
</dbReference>
<dbReference type="RefSeq" id="WP_176442831.1">
    <property type="nucleotide sequence ID" value="NZ_FZOY01000003.1"/>
</dbReference>
<organism evidence="4 5">
    <name type="scientific">Tropicimonas sediminicola</name>
    <dbReference type="NCBI Taxonomy" id="1031541"/>
    <lineage>
        <taxon>Bacteria</taxon>
        <taxon>Pseudomonadati</taxon>
        <taxon>Pseudomonadota</taxon>
        <taxon>Alphaproteobacteria</taxon>
        <taxon>Rhodobacterales</taxon>
        <taxon>Roseobacteraceae</taxon>
        <taxon>Tropicimonas</taxon>
    </lineage>
</organism>
<dbReference type="PANTHER" id="PTHR43877">
    <property type="entry name" value="AMINOALKYLPHOSPHONATE N-ACETYLTRANSFERASE-RELATED-RELATED"/>
    <property type="match status" value="1"/>
</dbReference>